<dbReference type="Pfam" id="PF00145">
    <property type="entry name" value="DNA_methylase"/>
    <property type="match status" value="2"/>
</dbReference>
<dbReference type="GO" id="GO:0008168">
    <property type="term" value="F:methyltransferase activity"/>
    <property type="evidence" value="ECO:0007669"/>
    <property type="project" value="UniProtKB-KW"/>
</dbReference>
<sequence length="560" mass="62986">MSIKNSYLTVTDQFCGAGGSSQGARKLSRKMGGGLEVKLAMNHWKLAVETHNTNFPEADHDCADIQAVDPRRYQSTDILITSPECTNHSLAKGVKRKYQQTNTLFGDLTIDPAAERSRATMWDVPRFAEYHKYNLIIVENVVEARQWVMWDAWLHAMHNLGYEHKCVYLNSMHALPTPQSRDRMYVIFWRKGNMAPDLNFCPKAYCKSCGKEVESIQSWKNSKKKFGKYRQQYIYRCPRCTNEVEPYYYSAFNVIDWSKPGERIGDRKKPLADNTMKRIEWGLNKCSDSSFVIYTDNSSVLNRASGISDPIYTQTTRQVAALVTKGSYGGDIVPITSPEYTMTTQHNYGVVGVPMLIDEHNKNGKCRPLNEHVSTVLSGDNHHGFVGIPMIIKNYGGNFNPKNAPIPIDQVLGTMTTVDSHALLRVPFIVENRGQSNARDINQALSTQTSMITHGIASTEAVNAFLSYYYGNNQASGIFDPVGTIPTKDRVALVLSTPKNIDINECTYRMLFPHEVQAAMAFESDYVICGTGKDKVKQLGNAVTPPVMELLLERGIETFY</sequence>
<evidence type="ECO:0000256" key="1">
    <source>
        <dbReference type="ARBA" id="ARBA00022603"/>
    </source>
</evidence>
<evidence type="ECO:0000313" key="4">
    <source>
        <dbReference type="EMBL" id="DAD67974.1"/>
    </source>
</evidence>
<keyword evidence="2" id="KW-0808">Transferase</keyword>
<dbReference type="EMBL" id="BK014690">
    <property type="protein sequence ID" value="DAD67974.1"/>
    <property type="molecule type" value="Genomic_DNA"/>
</dbReference>
<accession>A0A8S5LDH2</accession>
<dbReference type="InterPro" id="IPR029063">
    <property type="entry name" value="SAM-dependent_MTases_sf"/>
</dbReference>
<name>A0A8S5LDH2_9CAUD</name>
<reference evidence="4" key="1">
    <citation type="journal article" date="2021" name="Proc. Natl. Acad. Sci. U.S.A.">
        <title>A Catalog of Tens of Thousands of Viruses from Human Metagenomes Reveals Hidden Associations with Chronic Diseases.</title>
        <authorList>
            <person name="Tisza M.J."/>
            <person name="Buck C.B."/>
        </authorList>
    </citation>
    <scope>NUCLEOTIDE SEQUENCE</scope>
    <source>
        <strain evidence="4">CtCCX1</strain>
    </source>
</reference>
<dbReference type="PANTHER" id="PTHR46098">
    <property type="entry name" value="TRNA (CYTOSINE(38)-C(5))-METHYLTRANSFERASE"/>
    <property type="match status" value="1"/>
</dbReference>
<keyword evidence="1 4" id="KW-0489">Methyltransferase</keyword>
<dbReference type="InterPro" id="IPR001525">
    <property type="entry name" value="C5_MeTfrase"/>
</dbReference>
<dbReference type="SUPFAM" id="SSF53335">
    <property type="entry name" value="S-adenosyl-L-methionine-dependent methyltransferases"/>
    <property type="match status" value="1"/>
</dbReference>
<organism evidence="4">
    <name type="scientific">Siphoviridae sp. ctCCX1</name>
    <dbReference type="NCBI Taxonomy" id="2823567"/>
    <lineage>
        <taxon>Viruses</taxon>
        <taxon>Duplodnaviria</taxon>
        <taxon>Heunggongvirae</taxon>
        <taxon>Uroviricota</taxon>
        <taxon>Caudoviricetes</taxon>
    </lineage>
</organism>
<dbReference type="GO" id="GO:0032259">
    <property type="term" value="P:methylation"/>
    <property type="evidence" value="ECO:0007669"/>
    <property type="project" value="UniProtKB-KW"/>
</dbReference>
<proteinExistence type="predicted"/>
<dbReference type="InterPro" id="IPR050750">
    <property type="entry name" value="C5-MTase"/>
</dbReference>
<evidence type="ECO:0000256" key="3">
    <source>
        <dbReference type="ARBA" id="ARBA00022691"/>
    </source>
</evidence>
<evidence type="ECO:0000256" key="2">
    <source>
        <dbReference type="ARBA" id="ARBA00022679"/>
    </source>
</evidence>
<dbReference type="PANTHER" id="PTHR46098:SF1">
    <property type="entry name" value="TRNA (CYTOSINE(38)-C(5))-METHYLTRANSFERASE"/>
    <property type="match status" value="1"/>
</dbReference>
<dbReference type="Gene3D" id="3.90.120.10">
    <property type="entry name" value="DNA Methylase, subunit A, domain 2"/>
    <property type="match status" value="1"/>
</dbReference>
<dbReference type="Gene3D" id="3.40.50.150">
    <property type="entry name" value="Vaccinia Virus protein VP39"/>
    <property type="match status" value="1"/>
</dbReference>
<protein>
    <submittedName>
        <fullName evidence="4">DNA cytosine methyltransferase</fullName>
    </submittedName>
</protein>
<keyword evidence="3" id="KW-0949">S-adenosyl-L-methionine</keyword>